<evidence type="ECO:0000313" key="5">
    <source>
        <dbReference type="Proteomes" id="UP000694845"/>
    </source>
</evidence>
<dbReference type="SUPFAM" id="SSF52540">
    <property type="entry name" value="P-loop containing nucleoside triphosphate hydrolases"/>
    <property type="match status" value="1"/>
</dbReference>
<feature type="region of interest" description="Disordered" evidence="3">
    <location>
        <begin position="1"/>
        <end position="24"/>
    </location>
</feature>
<dbReference type="AlphaFoldDB" id="A0A8B7Z7D5"/>
<feature type="non-terminal residue" evidence="6">
    <location>
        <position position="1"/>
    </location>
</feature>
<evidence type="ECO:0000259" key="4">
    <source>
        <dbReference type="Pfam" id="PF00685"/>
    </source>
</evidence>
<dbReference type="InterPro" id="IPR027417">
    <property type="entry name" value="P-loop_NTPase"/>
</dbReference>
<dbReference type="KEGG" id="aplc:110983885"/>
<sequence length="249" mass="28658">QQEIHWVSSAVPRDEPPKSLQQVKGAPDTYKIVENIPSPRVIKSHLPPQFLPPQLWEKKAKIVYVIRNPKDVVVSYFFFIKMINPQKVDQAFSEFFKEMMDGRGTSTKSLTRLSTVKGRSLPYGPWWDHYLFFWKKRHEPNALLVRFEELKRNVEKISNFLGKHLSAETLDAITEHCTFANMKKNPMSSPDIFFGPPKSATNSGADSATSFMRKGKVGDWKFHFTVAQSEAMDAFIRNKFQGTGMTFDH</sequence>
<dbReference type="InterPro" id="IPR000863">
    <property type="entry name" value="Sulfotransferase_dom"/>
</dbReference>
<reference evidence="6" key="1">
    <citation type="submission" date="2025-08" db="UniProtKB">
        <authorList>
            <consortium name="RefSeq"/>
        </authorList>
    </citation>
    <scope>IDENTIFICATION</scope>
</reference>
<dbReference type="RefSeq" id="XP_022099216.1">
    <property type="nucleotide sequence ID" value="XM_022243524.1"/>
</dbReference>
<proteinExistence type="inferred from homology"/>
<accession>A0A8B7Z7D5</accession>
<keyword evidence="2" id="KW-0808">Transferase</keyword>
<dbReference type="Proteomes" id="UP000694845">
    <property type="component" value="Unplaced"/>
</dbReference>
<evidence type="ECO:0000256" key="3">
    <source>
        <dbReference type="SAM" id="MobiDB-lite"/>
    </source>
</evidence>
<feature type="domain" description="Sulfotransferase" evidence="4">
    <location>
        <begin position="27"/>
        <end position="244"/>
    </location>
</feature>
<dbReference type="PANTHER" id="PTHR11783">
    <property type="entry name" value="SULFOTRANSFERASE SULT"/>
    <property type="match status" value="1"/>
</dbReference>
<dbReference type="Gene3D" id="3.40.50.300">
    <property type="entry name" value="P-loop containing nucleotide triphosphate hydrolases"/>
    <property type="match status" value="1"/>
</dbReference>
<keyword evidence="5" id="KW-1185">Reference proteome</keyword>
<gene>
    <name evidence="6" type="primary">LOC110983885</name>
</gene>
<dbReference type="GO" id="GO:0008146">
    <property type="term" value="F:sulfotransferase activity"/>
    <property type="evidence" value="ECO:0007669"/>
    <property type="project" value="InterPro"/>
</dbReference>
<protein>
    <submittedName>
        <fullName evidence="6">Estrogen sulfotransferase-like</fullName>
    </submittedName>
</protein>
<comment type="similarity">
    <text evidence="1">Belongs to the sulfotransferase 1 family.</text>
</comment>
<dbReference type="Pfam" id="PF00685">
    <property type="entry name" value="Sulfotransfer_1"/>
    <property type="match status" value="1"/>
</dbReference>
<dbReference type="GeneID" id="110983885"/>
<organism evidence="5 6">
    <name type="scientific">Acanthaster planci</name>
    <name type="common">Crown-of-thorns starfish</name>
    <dbReference type="NCBI Taxonomy" id="133434"/>
    <lineage>
        <taxon>Eukaryota</taxon>
        <taxon>Metazoa</taxon>
        <taxon>Echinodermata</taxon>
        <taxon>Eleutherozoa</taxon>
        <taxon>Asterozoa</taxon>
        <taxon>Asteroidea</taxon>
        <taxon>Valvatacea</taxon>
        <taxon>Valvatida</taxon>
        <taxon>Acanthasteridae</taxon>
        <taxon>Acanthaster</taxon>
    </lineage>
</organism>
<evidence type="ECO:0000313" key="6">
    <source>
        <dbReference type="RefSeq" id="XP_022099216.1"/>
    </source>
</evidence>
<evidence type="ECO:0000256" key="1">
    <source>
        <dbReference type="ARBA" id="ARBA00005771"/>
    </source>
</evidence>
<dbReference type="OMA" id="MSSPDIF"/>
<name>A0A8B7Z7D5_ACAPL</name>
<dbReference type="OrthoDB" id="205623at2759"/>
<evidence type="ECO:0000256" key="2">
    <source>
        <dbReference type="ARBA" id="ARBA00022679"/>
    </source>
</evidence>